<dbReference type="InterPro" id="IPR026673">
    <property type="entry name" value="SPEC3/Stum"/>
</dbReference>
<protein>
    <recommendedName>
        <fullName evidence="8">Protein stum</fullName>
    </recommendedName>
</protein>
<evidence type="ECO:0008006" key="8">
    <source>
        <dbReference type="Google" id="ProtNLM"/>
    </source>
</evidence>
<accession>A0ABR1CE88</accession>
<proteinExistence type="predicted"/>
<evidence type="ECO:0000256" key="5">
    <source>
        <dbReference type="SAM" id="Phobius"/>
    </source>
</evidence>
<gene>
    <name evidence="6" type="primary">Necator_chrII.g7244</name>
    <name evidence="6" type="ORF">RB195_019451</name>
</gene>
<dbReference type="EMBL" id="JAVFWL010000002">
    <property type="protein sequence ID" value="KAK6736761.1"/>
    <property type="molecule type" value="Genomic_DNA"/>
</dbReference>
<keyword evidence="4 5" id="KW-0472">Membrane</keyword>
<dbReference type="PANTHER" id="PTHR21676">
    <property type="entry name" value="PROTEIN STUM"/>
    <property type="match status" value="1"/>
</dbReference>
<evidence type="ECO:0000256" key="2">
    <source>
        <dbReference type="ARBA" id="ARBA00022692"/>
    </source>
</evidence>
<feature type="transmembrane region" description="Helical" evidence="5">
    <location>
        <begin position="99"/>
        <end position="125"/>
    </location>
</feature>
<dbReference type="Proteomes" id="UP001303046">
    <property type="component" value="Unassembled WGS sequence"/>
</dbReference>
<evidence type="ECO:0000256" key="3">
    <source>
        <dbReference type="ARBA" id="ARBA00022989"/>
    </source>
</evidence>
<evidence type="ECO:0000256" key="4">
    <source>
        <dbReference type="ARBA" id="ARBA00023136"/>
    </source>
</evidence>
<reference evidence="6 7" key="1">
    <citation type="submission" date="2023-08" db="EMBL/GenBank/DDBJ databases">
        <title>A Necator americanus chromosomal reference genome.</title>
        <authorList>
            <person name="Ilik V."/>
            <person name="Petrzelkova K.J."/>
            <person name="Pardy F."/>
            <person name="Fuh T."/>
            <person name="Niatou-Singa F.S."/>
            <person name="Gouil Q."/>
            <person name="Baker L."/>
            <person name="Ritchie M.E."/>
            <person name="Jex A.R."/>
            <person name="Gazzola D."/>
            <person name="Li H."/>
            <person name="Toshio Fujiwara R."/>
            <person name="Zhan B."/>
            <person name="Aroian R.V."/>
            <person name="Pafco B."/>
            <person name="Schwarz E.M."/>
        </authorList>
    </citation>
    <scope>NUCLEOTIDE SEQUENCE [LARGE SCALE GENOMIC DNA]</scope>
    <source>
        <strain evidence="6 7">Aroian</strain>
        <tissue evidence="6">Whole animal</tissue>
    </source>
</reference>
<keyword evidence="7" id="KW-1185">Reference proteome</keyword>
<dbReference type="PANTHER" id="PTHR21676:SF6">
    <property type="entry name" value="PROTEIN STUM"/>
    <property type="match status" value="1"/>
</dbReference>
<evidence type="ECO:0000313" key="7">
    <source>
        <dbReference type="Proteomes" id="UP001303046"/>
    </source>
</evidence>
<sequence length="201" mass="23013">MVVELPPEMEPLLRTVEIDTESTLTDINPARPRPRINTSRTLAFYSCFIRLKYSPRTTETLLDMDFEEEPQAKTDTERISISVVQQQGRFRRAIPCMPLALAGICCFFNVFVPGLGTSISAFSVWCCSDPRCETKLNSFCTNLLAAFLQLITCPIIVGFIWSIIWGVLFIQIAQEQETERRIEERRARQKARELLDKRTTG</sequence>
<comment type="subcellular location">
    <subcellularLocation>
        <location evidence="1">Membrane</location>
        <topology evidence="1">Multi-pass membrane protein</topology>
    </subcellularLocation>
</comment>
<evidence type="ECO:0000256" key="1">
    <source>
        <dbReference type="ARBA" id="ARBA00004141"/>
    </source>
</evidence>
<dbReference type="Pfam" id="PF15795">
    <property type="entry name" value="Spec3"/>
    <property type="match status" value="1"/>
</dbReference>
<feature type="transmembrane region" description="Helical" evidence="5">
    <location>
        <begin position="145"/>
        <end position="170"/>
    </location>
</feature>
<name>A0ABR1CE88_NECAM</name>
<keyword evidence="2 5" id="KW-0812">Transmembrane</keyword>
<organism evidence="6 7">
    <name type="scientific">Necator americanus</name>
    <name type="common">Human hookworm</name>
    <dbReference type="NCBI Taxonomy" id="51031"/>
    <lineage>
        <taxon>Eukaryota</taxon>
        <taxon>Metazoa</taxon>
        <taxon>Ecdysozoa</taxon>
        <taxon>Nematoda</taxon>
        <taxon>Chromadorea</taxon>
        <taxon>Rhabditida</taxon>
        <taxon>Rhabditina</taxon>
        <taxon>Rhabditomorpha</taxon>
        <taxon>Strongyloidea</taxon>
        <taxon>Ancylostomatidae</taxon>
        <taxon>Bunostominae</taxon>
        <taxon>Necator</taxon>
    </lineage>
</organism>
<keyword evidence="3 5" id="KW-1133">Transmembrane helix</keyword>
<evidence type="ECO:0000313" key="6">
    <source>
        <dbReference type="EMBL" id="KAK6736761.1"/>
    </source>
</evidence>
<comment type="caution">
    <text evidence="6">The sequence shown here is derived from an EMBL/GenBank/DDBJ whole genome shotgun (WGS) entry which is preliminary data.</text>
</comment>